<dbReference type="Proteomes" id="UP000001784">
    <property type="component" value="Chromosome"/>
</dbReference>
<protein>
    <submittedName>
        <fullName evidence="1">Uncharacterized protein</fullName>
    </submittedName>
</protein>
<sequence>MAVVEWKGIKWKAAHGDLSVPELLTILKGFGPMEVLEFENPGCYRGQLSLCLTEEGKKEISLYIFEVLGPKRAGIGRAALHHLRKMFKGELYVEDPGIIRVEKATEESLLFWVKMFREGLVDAVDWEDISLYPGMSGAELARIEEDLRKSMESQRSVAGK</sequence>
<accession>A0LIX1</accession>
<organism evidence="1 2">
    <name type="scientific">Syntrophobacter fumaroxidans (strain DSM 10017 / MPOB)</name>
    <dbReference type="NCBI Taxonomy" id="335543"/>
    <lineage>
        <taxon>Bacteria</taxon>
        <taxon>Pseudomonadati</taxon>
        <taxon>Thermodesulfobacteriota</taxon>
        <taxon>Syntrophobacteria</taxon>
        <taxon>Syntrophobacterales</taxon>
        <taxon>Syntrophobacteraceae</taxon>
        <taxon>Syntrophobacter</taxon>
    </lineage>
</organism>
<dbReference type="RefSeq" id="WP_011698543.1">
    <property type="nucleotide sequence ID" value="NC_008554.1"/>
</dbReference>
<dbReference type="EMBL" id="CP000478">
    <property type="protein sequence ID" value="ABK17373.1"/>
    <property type="molecule type" value="Genomic_DNA"/>
</dbReference>
<dbReference type="KEGG" id="sfu:Sfum_1686"/>
<evidence type="ECO:0000313" key="1">
    <source>
        <dbReference type="EMBL" id="ABK17373.1"/>
    </source>
</evidence>
<dbReference type="HOGENOM" id="CLU_1651303_0_0_7"/>
<gene>
    <name evidence="1" type="ordered locus">Sfum_1686</name>
</gene>
<dbReference type="OrthoDB" id="5509498at2"/>
<dbReference type="InParanoid" id="A0LIX1"/>
<dbReference type="STRING" id="335543.Sfum_1686"/>
<name>A0LIX1_SYNFM</name>
<evidence type="ECO:0000313" key="2">
    <source>
        <dbReference type="Proteomes" id="UP000001784"/>
    </source>
</evidence>
<dbReference type="AlphaFoldDB" id="A0LIX1"/>
<reference evidence="1 2" key="1">
    <citation type="submission" date="2006-10" db="EMBL/GenBank/DDBJ databases">
        <title>Complete sequence of Syntrophobacter fumaroxidans MPOB.</title>
        <authorList>
            <consortium name="US DOE Joint Genome Institute"/>
            <person name="Copeland A."/>
            <person name="Lucas S."/>
            <person name="Lapidus A."/>
            <person name="Barry K."/>
            <person name="Detter J.C."/>
            <person name="Glavina del Rio T."/>
            <person name="Hammon N."/>
            <person name="Israni S."/>
            <person name="Pitluck S."/>
            <person name="Goltsman E.G."/>
            <person name="Martinez M."/>
            <person name="Schmutz J."/>
            <person name="Larimer F."/>
            <person name="Land M."/>
            <person name="Hauser L."/>
            <person name="Kyrpides N."/>
            <person name="Kim E."/>
            <person name="Boone D.R."/>
            <person name="Brockman F."/>
            <person name="Culley D."/>
            <person name="Ferry J."/>
            <person name="Gunsalus R."/>
            <person name="McInerney M.J."/>
            <person name="Morrison M."/>
            <person name="Plugge C."/>
            <person name="Rohlin L."/>
            <person name="Scholten J."/>
            <person name="Sieber J."/>
            <person name="Stams A.J.M."/>
            <person name="Worm P."/>
            <person name="Henstra A.M."/>
            <person name="Richardson P."/>
        </authorList>
    </citation>
    <scope>NUCLEOTIDE SEQUENCE [LARGE SCALE GENOMIC DNA]</scope>
    <source>
        <strain evidence="2">DSM 10017 / MPOB</strain>
    </source>
</reference>
<proteinExistence type="predicted"/>
<keyword evidence="2" id="KW-1185">Reference proteome</keyword>